<sequence length="1032" mass="115853">MEVEWPPQLSIDPAVPGSDLLTITQLIYSATSDQLKFFIEIESMEKTLDENAKPSKLLSGSFSASDEPLTVNLGSVTSAPFKNTLHSPILRLKPGTEVRFLDRSSDSAFSSQYDSSPRSSTGSSNPSEGTPLTVQVPIIIGDRVYVGPSRLSGTIAYMGPTHFAAGDMVAKHSPNCRIRTEPFTTFLGSHTNGLDYRRVSLCNSNQFGRSSSARFTRRNPPFSSVIGEISPRTRSSPFDLDVRNLKRSKSDRFNFSRPQWKPPGSPTASTYSQSAHEKLFAKSLSHRSQTLPRPARKSNLLVSFDLNASHDLEETTSVVSCPSLRSTIRNSSKTGKANSSISLPITDSRRLFKTLKGSWSGRFDRITRSRTWSPDRSSTTRVRSRSAGSNSRQQPITLSSETSKLTARHPQLYSSYPETESPNHSSGSTNSLLHSYLPKCLSADIVIECAQDRLVELQNQVVEAYRARAEVTQALDEQRRRYKELLDVYEQYRCGTLGPPKSRPLPSTSQLDEMHKQLSNEYERTKNLLFQLKCLSLQLDEQHVTKSRTTDESRKQTHPRHCSSTSSKIAAKNSLDAIEEQESETPPESVPPSSPASVLSTQIEVTVTSPDHVDCQIERLRVNSAHQRQCDKLLCKMVVCRETLRDKLKELQEQRSQIGHTQPESNEDQGDSTECEADNIVYYCDILYTLRVSIPCIPESSFQTQRWLFLRNRARTESDSAVNLVAELQECNNSLRRNVETMKLQMDNETDDQISVLRNTLRIHQLKQMEYKAKVLYHEQTKLMRSKHQELANVVNEFNLVSQMWASERDLKLYANQQLSDRLAMLTGNPVVSQQKNTRSKAQPGWEKRQDLNGSGSSVTKPDESPMIFSLFSALCKEIRRLQTRSADLIDALNNLNSGGCSATQLVHIRTLVHQSEQPSCNSKTIKIPVRHSTRRQKSKGCHMKNGFGSFHPHTPSSCFDLSLSSKNLESVQTPNDTGSFASSTTDHPSSISHAGLKARRRRPVSFYLKRSFEPVLEDTIHEADEEQAESP</sequence>
<gene>
    <name evidence="3" type="ORF">FGIG_04124</name>
</gene>
<dbReference type="AlphaFoldDB" id="A0A504YSB1"/>
<accession>A0A504YSB1</accession>
<feature type="region of interest" description="Disordered" evidence="2">
    <location>
        <begin position="107"/>
        <end position="133"/>
    </location>
</feature>
<feature type="region of interest" description="Disordered" evidence="2">
    <location>
        <begin position="545"/>
        <end position="599"/>
    </location>
</feature>
<dbReference type="STRING" id="46835.A0A504YSB1"/>
<organism evidence="3 4">
    <name type="scientific">Fasciola gigantica</name>
    <name type="common">Giant liver fluke</name>
    <dbReference type="NCBI Taxonomy" id="46835"/>
    <lineage>
        <taxon>Eukaryota</taxon>
        <taxon>Metazoa</taxon>
        <taxon>Spiralia</taxon>
        <taxon>Lophotrochozoa</taxon>
        <taxon>Platyhelminthes</taxon>
        <taxon>Trematoda</taxon>
        <taxon>Digenea</taxon>
        <taxon>Plagiorchiida</taxon>
        <taxon>Echinostomata</taxon>
        <taxon>Echinostomatoidea</taxon>
        <taxon>Fasciolidae</taxon>
        <taxon>Fasciola</taxon>
    </lineage>
</organism>
<feature type="coiled-coil region" evidence="1">
    <location>
        <begin position="447"/>
        <end position="488"/>
    </location>
</feature>
<evidence type="ECO:0000313" key="4">
    <source>
        <dbReference type="Proteomes" id="UP000316759"/>
    </source>
</evidence>
<feature type="compositionally biased region" description="Polar residues" evidence="2">
    <location>
        <begin position="970"/>
        <end position="993"/>
    </location>
</feature>
<feature type="compositionally biased region" description="Polar residues" evidence="2">
    <location>
        <begin position="387"/>
        <end position="405"/>
    </location>
</feature>
<evidence type="ECO:0000256" key="1">
    <source>
        <dbReference type="SAM" id="Coils"/>
    </source>
</evidence>
<feature type="coiled-coil region" evidence="1">
    <location>
        <begin position="725"/>
        <end position="752"/>
    </location>
</feature>
<evidence type="ECO:0000313" key="3">
    <source>
        <dbReference type="EMBL" id="TPP65042.1"/>
    </source>
</evidence>
<dbReference type="EMBL" id="SUNJ01003706">
    <property type="protein sequence ID" value="TPP65042.1"/>
    <property type="molecule type" value="Genomic_DNA"/>
</dbReference>
<feature type="compositionally biased region" description="Polar residues" evidence="2">
    <location>
        <begin position="830"/>
        <end position="841"/>
    </location>
</feature>
<feature type="region of interest" description="Disordered" evidence="2">
    <location>
        <begin position="370"/>
        <end position="408"/>
    </location>
</feature>
<keyword evidence="1" id="KW-0175">Coiled coil</keyword>
<proteinExistence type="predicted"/>
<dbReference type="InterPro" id="IPR036859">
    <property type="entry name" value="CAP-Gly_dom_sf"/>
</dbReference>
<feature type="region of interest" description="Disordered" evidence="2">
    <location>
        <begin position="828"/>
        <end position="861"/>
    </location>
</feature>
<reference evidence="3 4" key="1">
    <citation type="submission" date="2019-04" db="EMBL/GenBank/DDBJ databases">
        <title>Annotation for the trematode Fasciola gigantica.</title>
        <authorList>
            <person name="Choi Y.-J."/>
        </authorList>
    </citation>
    <scope>NUCLEOTIDE SEQUENCE [LARGE SCALE GENOMIC DNA]</scope>
    <source>
        <strain evidence="3">Uganda_cow_1</strain>
    </source>
</reference>
<evidence type="ECO:0000256" key="2">
    <source>
        <dbReference type="SAM" id="MobiDB-lite"/>
    </source>
</evidence>
<dbReference type="OrthoDB" id="2130750at2759"/>
<dbReference type="SUPFAM" id="SSF74924">
    <property type="entry name" value="Cap-Gly domain"/>
    <property type="match status" value="1"/>
</dbReference>
<feature type="compositionally biased region" description="Basic and acidic residues" evidence="2">
    <location>
        <begin position="545"/>
        <end position="555"/>
    </location>
</feature>
<comment type="caution">
    <text evidence="3">The sequence shown here is derived from an EMBL/GenBank/DDBJ whole genome shotgun (WGS) entry which is preliminary data.</text>
</comment>
<name>A0A504YSB1_FASGI</name>
<keyword evidence="4" id="KW-1185">Reference proteome</keyword>
<feature type="region of interest" description="Disordered" evidence="2">
    <location>
        <begin position="970"/>
        <end position="998"/>
    </location>
</feature>
<feature type="compositionally biased region" description="Low complexity" evidence="2">
    <location>
        <begin position="107"/>
        <end position="131"/>
    </location>
</feature>
<feature type="region of interest" description="Disordered" evidence="2">
    <location>
        <begin position="253"/>
        <end position="273"/>
    </location>
</feature>
<protein>
    <submittedName>
        <fullName evidence="3">Uncharacterized protein</fullName>
    </submittedName>
</protein>
<dbReference type="Proteomes" id="UP000316759">
    <property type="component" value="Unassembled WGS sequence"/>
</dbReference>